<gene>
    <name evidence="2" type="ORF">ISS97_10185</name>
</gene>
<dbReference type="Gene3D" id="3.40.50.720">
    <property type="entry name" value="NAD(P)-binding Rossmann-like Domain"/>
    <property type="match status" value="1"/>
</dbReference>
<evidence type="ECO:0000313" key="2">
    <source>
        <dbReference type="EMBL" id="MFK2917627.1"/>
    </source>
</evidence>
<feature type="domain" description="NAD-dependent epimerase/dehydratase" evidence="1">
    <location>
        <begin position="7"/>
        <end position="218"/>
    </location>
</feature>
<protein>
    <submittedName>
        <fullName evidence="2">NAD-dependent epimerase/dehydratase family protein</fullName>
    </submittedName>
</protein>
<dbReference type="InterPro" id="IPR001509">
    <property type="entry name" value="Epimerase_deHydtase"/>
</dbReference>
<organism evidence="2 3">
    <name type="scientific">Dyella koreensis</name>
    <dbReference type="NCBI Taxonomy" id="311235"/>
    <lineage>
        <taxon>Bacteria</taxon>
        <taxon>Pseudomonadati</taxon>
        <taxon>Pseudomonadota</taxon>
        <taxon>Gammaproteobacteria</taxon>
        <taxon>Lysobacterales</taxon>
        <taxon>Rhodanobacteraceae</taxon>
        <taxon>Dyella</taxon>
    </lineage>
</organism>
<reference evidence="2 3" key="1">
    <citation type="submission" date="2020-10" db="EMBL/GenBank/DDBJ databases">
        <title>Phylogeny of dyella-like bacteria.</title>
        <authorList>
            <person name="Fu J."/>
        </authorList>
    </citation>
    <scope>NUCLEOTIDE SEQUENCE [LARGE SCALE GENOMIC DNA]</scope>
    <source>
        <strain evidence="2 3">BB4</strain>
    </source>
</reference>
<proteinExistence type="predicted"/>
<comment type="caution">
    <text evidence="2">The sequence shown here is derived from an EMBL/GenBank/DDBJ whole genome shotgun (WGS) entry which is preliminary data.</text>
</comment>
<name>A0ABW8K7D8_9GAMM</name>
<accession>A0ABW8K7D8</accession>
<dbReference type="SUPFAM" id="SSF51735">
    <property type="entry name" value="NAD(P)-binding Rossmann-fold domains"/>
    <property type="match status" value="1"/>
</dbReference>
<dbReference type="InterPro" id="IPR051783">
    <property type="entry name" value="NAD(P)-dependent_oxidoreduct"/>
</dbReference>
<dbReference type="RefSeq" id="WP_379986799.1">
    <property type="nucleotide sequence ID" value="NZ_JADIKD010000010.1"/>
</dbReference>
<evidence type="ECO:0000313" key="3">
    <source>
        <dbReference type="Proteomes" id="UP001620408"/>
    </source>
</evidence>
<keyword evidence="3" id="KW-1185">Reference proteome</keyword>
<dbReference type="PANTHER" id="PTHR48079:SF6">
    <property type="entry name" value="NAD(P)-BINDING DOMAIN-CONTAINING PROTEIN-RELATED"/>
    <property type="match status" value="1"/>
</dbReference>
<dbReference type="Pfam" id="PF01370">
    <property type="entry name" value="Epimerase"/>
    <property type="match status" value="1"/>
</dbReference>
<dbReference type="Proteomes" id="UP001620408">
    <property type="component" value="Unassembled WGS sequence"/>
</dbReference>
<evidence type="ECO:0000259" key="1">
    <source>
        <dbReference type="Pfam" id="PF01370"/>
    </source>
</evidence>
<dbReference type="InterPro" id="IPR036291">
    <property type="entry name" value="NAD(P)-bd_dom_sf"/>
</dbReference>
<dbReference type="PANTHER" id="PTHR48079">
    <property type="entry name" value="PROTEIN YEEZ"/>
    <property type="match status" value="1"/>
</dbReference>
<dbReference type="EMBL" id="JADIKD010000010">
    <property type="protein sequence ID" value="MFK2917627.1"/>
    <property type="molecule type" value="Genomic_DNA"/>
</dbReference>
<sequence>MKTSKTALVVGANGGVGSETCLALLRHGWQVRAMARIPKADALDGVEWLRGDAMVAADVMRAAQGVHVIVHAVNPPGYRGWDKVVLPMLDNSIAAARAVGARIVLPGTIYNYGPDAFPLLREDAPQHPQTRKGELRVAMEQRLEQAAREGTPALILRCGDFFGPRSTANSWFSQGLTKPGAPVRKVSYPGAFDIGHAWAYLPDVAETLAKLLDRSDELADFARYHFGGYWLDGRGMVEAVRRAVGNPDIVAGRFPWWLVTLASPFVETLREMRKMRYLWRTPVQLDDTRLLAFLGVSPYTPIEQAIRHTLEGAGCLPAGSVLATAA</sequence>